<proteinExistence type="predicted"/>
<gene>
    <name evidence="2" type="primary">Mcoln1_1</name>
    <name evidence="2" type="ORF">IRECYA_R10345</name>
</gene>
<feature type="non-terminal residue" evidence="2">
    <location>
        <position position="106"/>
    </location>
</feature>
<dbReference type="InterPro" id="IPR039031">
    <property type="entry name" value="Mucolipin"/>
</dbReference>
<evidence type="ECO:0000313" key="3">
    <source>
        <dbReference type="Proteomes" id="UP000530962"/>
    </source>
</evidence>
<accession>A0A7K9R4R6</accession>
<dbReference type="PANTHER" id="PTHR12127">
    <property type="entry name" value="MUCOLIPIN"/>
    <property type="match status" value="1"/>
</dbReference>
<organism evidence="2 3">
    <name type="scientific">Irena cyanogastra</name>
    <name type="common">Philippine fairy-bluebird</name>
    <dbReference type="NCBI Taxonomy" id="175120"/>
    <lineage>
        <taxon>Eukaryota</taxon>
        <taxon>Metazoa</taxon>
        <taxon>Chordata</taxon>
        <taxon>Craniata</taxon>
        <taxon>Vertebrata</taxon>
        <taxon>Euteleostomi</taxon>
        <taxon>Archelosauria</taxon>
        <taxon>Archosauria</taxon>
        <taxon>Dinosauria</taxon>
        <taxon>Saurischia</taxon>
        <taxon>Theropoda</taxon>
        <taxon>Coelurosauria</taxon>
        <taxon>Aves</taxon>
        <taxon>Neognathae</taxon>
        <taxon>Neoaves</taxon>
        <taxon>Telluraves</taxon>
        <taxon>Australaves</taxon>
        <taxon>Passeriformes</taxon>
        <taxon>Corvoidea</taxon>
        <taxon>Irenidae</taxon>
        <taxon>Irena</taxon>
    </lineage>
</organism>
<reference evidence="2 3" key="1">
    <citation type="submission" date="2019-09" db="EMBL/GenBank/DDBJ databases">
        <title>Bird 10,000 Genomes (B10K) Project - Family phase.</title>
        <authorList>
            <person name="Zhang G."/>
        </authorList>
    </citation>
    <scope>NUCLEOTIDE SEQUENCE [LARGE SCALE GENOMIC DNA]</scope>
    <source>
        <strain evidence="2">B10K-DU-001-26</strain>
        <tissue evidence="2">Muscle</tissue>
    </source>
</reference>
<sequence length="106" mass="11893">KLILFRLNNQLVVAFKKDNRVAFKHLFPKGYEDGTDDIQAIYARGDLLEHLAIVLKKYLAVPSGTLGHYTYGGTGGGTEGGTRLHLCQHFFRRGDINPIKDTFDID</sequence>
<keyword evidence="3" id="KW-1185">Reference proteome</keyword>
<dbReference type="Pfam" id="PF21381">
    <property type="entry name" value="MCLN_ECD"/>
    <property type="match status" value="1"/>
</dbReference>
<evidence type="ECO:0000259" key="1">
    <source>
        <dbReference type="Pfam" id="PF21381"/>
    </source>
</evidence>
<name>A0A7K9R4R6_IRECY</name>
<feature type="non-terminal residue" evidence="2">
    <location>
        <position position="1"/>
    </location>
</feature>
<dbReference type="EMBL" id="VWZV01015869">
    <property type="protein sequence ID" value="NXI18658.1"/>
    <property type="molecule type" value="Genomic_DNA"/>
</dbReference>
<dbReference type="InterPro" id="IPR049134">
    <property type="entry name" value="MCLN_ECD"/>
</dbReference>
<evidence type="ECO:0000313" key="2">
    <source>
        <dbReference type="EMBL" id="NXI18658.1"/>
    </source>
</evidence>
<dbReference type="Proteomes" id="UP000530962">
    <property type="component" value="Unassembled WGS sequence"/>
</dbReference>
<dbReference type="AlphaFoldDB" id="A0A7K9R4R6"/>
<dbReference type="GO" id="GO:0005886">
    <property type="term" value="C:plasma membrane"/>
    <property type="evidence" value="ECO:0007669"/>
    <property type="project" value="TreeGrafter"/>
</dbReference>
<dbReference type="GO" id="GO:0005765">
    <property type="term" value="C:lysosomal membrane"/>
    <property type="evidence" value="ECO:0007669"/>
    <property type="project" value="TreeGrafter"/>
</dbReference>
<dbReference type="PANTHER" id="PTHR12127:SF6">
    <property type="entry name" value="MUCOLIPIN-1"/>
    <property type="match status" value="1"/>
</dbReference>
<comment type="caution">
    <text evidence="2">The sequence shown here is derived from an EMBL/GenBank/DDBJ whole genome shotgun (WGS) entry which is preliminary data.</text>
</comment>
<dbReference type="GO" id="GO:0072345">
    <property type="term" value="F:NAADP-sensitive calcium-release channel activity"/>
    <property type="evidence" value="ECO:0007669"/>
    <property type="project" value="TreeGrafter"/>
</dbReference>
<protein>
    <submittedName>
        <fullName evidence="2">MCLN1 protein</fullName>
    </submittedName>
</protein>
<feature type="domain" description="Mucolipin extracytosolic" evidence="1">
    <location>
        <begin position="12"/>
        <end position="106"/>
    </location>
</feature>